<accession>A0A0E9P845</accession>
<reference evidence="1" key="2">
    <citation type="journal article" date="2015" name="Fish Shellfish Immunol.">
        <title>Early steps in the European eel (Anguilla anguilla)-Vibrio vulnificus interaction in the gills: Role of the RtxA13 toxin.</title>
        <authorList>
            <person name="Callol A."/>
            <person name="Pajuelo D."/>
            <person name="Ebbesson L."/>
            <person name="Teles M."/>
            <person name="MacKenzie S."/>
            <person name="Amaro C."/>
        </authorList>
    </citation>
    <scope>NUCLEOTIDE SEQUENCE</scope>
</reference>
<reference evidence="1" key="1">
    <citation type="submission" date="2014-11" db="EMBL/GenBank/DDBJ databases">
        <authorList>
            <person name="Amaro Gonzalez C."/>
        </authorList>
    </citation>
    <scope>NUCLEOTIDE SEQUENCE</scope>
</reference>
<proteinExistence type="predicted"/>
<evidence type="ECO:0000313" key="1">
    <source>
        <dbReference type="EMBL" id="JAH00796.1"/>
    </source>
</evidence>
<sequence length="48" mass="5192">MQCAGVFARSCAFLMKSHGAAVNSARGSFVQVFTVGREFKKKLLKRAG</sequence>
<protein>
    <submittedName>
        <fullName evidence="1">Uncharacterized protein</fullName>
    </submittedName>
</protein>
<dbReference type="EMBL" id="GBXM01107781">
    <property type="protein sequence ID" value="JAH00796.1"/>
    <property type="molecule type" value="Transcribed_RNA"/>
</dbReference>
<dbReference type="AlphaFoldDB" id="A0A0E9P845"/>
<name>A0A0E9P845_ANGAN</name>
<organism evidence="1">
    <name type="scientific">Anguilla anguilla</name>
    <name type="common">European freshwater eel</name>
    <name type="synonym">Muraena anguilla</name>
    <dbReference type="NCBI Taxonomy" id="7936"/>
    <lineage>
        <taxon>Eukaryota</taxon>
        <taxon>Metazoa</taxon>
        <taxon>Chordata</taxon>
        <taxon>Craniata</taxon>
        <taxon>Vertebrata</taxon>
        <taxon>Euteleostomi</taxon>
        <taxon>Actinopterygii</taxon>
        <taxon>Neopterygii</taxon>
        <taxon>Teleostei</taxon>
        <taxon>Anguilliformes</taxon>
        <taxon>Anguillidae</taxon>
        <taxon>Anguilla</taxon>
    </lineage>
</organism>